<dbReference type="PANTHER" id="PTHR23422">
    <property type="entry name" value="DIPEPTIDYL PEPTIDASE III-RELATED"/>
    <property type="match status" value="1"/>
</dbReference>
<proteinExistence type="predicted"/>
<evidence type="ECO:0000256" key="3">
    <source>
        <dbReference type="SAM" id="SignalP"/>
    </source>
</evidence>
<evidence type="ECO:0000256" key="2">
    <source>
        <dbReference type="ARBA" id="ARBA00022801"/>
    </source>
</evidence>
<evidence type="ECO:0000313" key="5">
    <source>
        <dbReference type="Proteomes" id="UP000254737"/>
    </source>
</evidence>
<evidence type="ECO:0000256" key="1">
    <source>
        <dbReference type="ARBA" id="ARBA00022723"/>
    </source>
</evidence>
<protein>
    <submittedName>
        <fullName evidence="4">Peptidase family M49</fullName>
    </submittedName>
</protein>
<gene>
    <name evidence="4" type="ORF">NCTC13456_01483</name>
</gene>
<dbReference type="AlphaFoldDB" id="A0A376G6I5"/>
<feature type="chain" id="PRO_5016730870" evidence="3">
    <location>
        <begin position="26"/>
        <end position="547"/>
    </location>
</feature>
<dbReference type="PANTHER" id="PTHR23422:SF9">
    <property type="entry name" value="ZN-DEPENDENT HYDROLASE"/>
    <property type="match status" value="1"/>
</dbReference>
<dbReference type="Proteomes" id="UP000254737">
    <property type="component" value="Unassembled WGS sequence"/>
</dbReference>
<keyword evidence="3" id="KW-0732">Signal</keyword>
<dbReference type="GO" id="GO:0046872">
    <property type="term" value="F:metal ion binding"/>
    <property type="evidence" value="ECO:0007669"/>
    <property type="project" value="UniProtKB-KW"/>
</dbReference>
<keyword evidence="1" id="KW-0479">Metal-binding</keyword>
<dbReference type="RefSeq" id="WP_114999726.1">
    <property type="nucleotide sequence ID" value="NZ_UFXS01000001.1"/>
</dbReference>
<dbReference type="Gene3D" id="3.30.540.30">
    <property type="match status" value="1"/>
</dbReference>
<dbReference type="EMBL" id="UFXS01000001">
    <property type="protein sequence ID" value="STD55340.1"/>
    <property type="molecule type" value="Genomic_DNA"/>
</dbReference>
<dbReference type="Pfam" id="PF03571">
    <property type="entry name" value="Peptidase_M49"/>
    <property type="match status" value="1"/>
</dbReference>
<keyword evidence="2" id="KW-0378">Hydrolase</keyword>
<accession>A0A376G6I5</accession>
<evidence type="ECO:0000313" key="4">
    <source>
        <dbReference type="EMBL" id="STD55340.1"/>
    </source>
</evidence>
<dbReference type="GO" id="GO:0008239">
    <property type="term" value="F:dipeptidyl-peptidase activity"/>
    <property type="evidence" value="ECO:0007669"/>
    <property type="project" value="TreeGrafter"/>
</dbReference>
<organism evidence="4 5">
    <name type="scientific">Empedobacter falsenii</name>
    <dbReference type="NCBI Taxonomy" id="343874"/>
    <lineage>
        <taxon>Bacteria</taxon>
        <taxon>Pseudomonadati</taxon>
        <taxon>Bacteroidota</taxon>
        <taxon>Flavobacteriia</taxon>
        <taxon>Flavobacteriales</taxon>
        <taxon>Weeksellaceae</taxon>
        <taxon>Empedobacter</taxon>
    </lineage>
</organism>
<reference evidence="4 5" key="1">
    <citation type="submission" date="2018-06" db="EMBL/GenBank/DDBJ databases">
        <authorList>
            <consortium name="Pathogen Informatics"/>
            <person name="Doyle S."/>
        </authorList>
    </citation>
    <scope>NUCLEOTIDE SEQUENCE [LARGE SCALE GENOMIC DNA]</scope>
    <source>
        <strain evidence="4 5">NCTC13456</strain>
    </source>
</reference>
<dbReference type="STRING" id="343874.GCA_000805695_01841"/>
<dbReference type="InterPro" id="IPR039461">
    <property type="entry name" value="Peptidase_M49"/>
</dbReference>
<dbReference type="PROSITE" id="PS51257">
    <property type="entry name" value="PROKAR_LIPOPROTEIN"/>
    <property type="match status" value="1"/>
</dbReference>
<sequence length="547" mass="61132">MKKSIILGSIALTSILMSCSTQKKATETAQTSTDMTKEYAYQSYAKVPLTTDISHLTQNEKEILRLMFKTADIMDDLFWQQAYGAKIDLMDETKGETKEYAKINYGPWDRLNNEAPFINGIGAKPAGATFYPIDMTKEEFEQANIKDGKSPYSIIRRNREGKLYSIPYNENFKNQLSKAAEYLTKASELAEDAGLKKYLKLRAAALMSDDFYASDLAWMDMKNANIDMVVGPIENYEDQLFGYKTSYSAYILVKDIEWSKKLAKFVQYLPELQKNLPVSANYKKEVPGTDSDLNAYDVVYYAGDCNAAGKTIAINLPNDEKVQLEKGTRRLQLKNAMKAKFDKILAPIATALIDESQQKNIKFDAFFSNVMFHEVAHGLGIKNTVNGKGSVRDALKEANSALEEGKADILGLYMVNQLLKKGELTGTQEDYFVTFLAGILRSVRFGASSAHGQANMIAFNYFAENGAFEKTANGRYKVNVAKMEKAMNGLSELILTLQGNGDYDGVKKLYADKGIIHDDLQKDLDVLKTKNIPVDVVFEQGPKMLGL</sequence>
<dbReference type="GO" id="GO:0005737">
    <property type="term" value="C:cytoplasm"/>
    <property type="evidence" value="ECO:0007669"/>
    <property type="project" value="TreeGrafter"/>
</dbReference>
<name>A0A376G6I5_9FLAO</name>
<feature type="signal peptide" evidence="3">
    <location>
        <begin position="1"/>
        <end position="25"/>
    </location>
</feature>